<gene>
    <name evidence="1" type="ORF">G9272_25320</name>
</gene>
<accession>A0A6M4WU33</accession>
<dbReference type="EMBL" id="CP049838">
    <property type="protein sequence ID" value="QJT03191.1"/>
    <property type="molecule type" value="Genomic_DNA"/>
</dbReference>
<dbReference type="Proteomes" id="UP000502665">
    <property type="component" value="Chromosome"/>
</dbReference>
<reference evidence="1" key="1">
    <citation type="submission" date="2020-03" db="EMBL/GenBank/DDBJ databases">
        <title>Molecular networking-based the target discovery of potent antiproliferative macrolactams: 5/6/7/16 polycyclic ansamycins and glycosylated trienomycin from Streptomyces cacaoi subsp. asoensis.</title>
        <authorList>
            <person name="Liu L.-L."/>
        </authorList>
    </citation>
    <scope>NUCLEOTIDE SEQUENCE [LARGE SCALE GENOMIC DNA]</scope>
    <source>
        <strain evidence="1">H2S5</strain>
    </source>
</reference>
<sequence length="145" mass="15378">MGIFRKRHQTREERAAEIAGKVAGGKGFYGRATRAFLGAEDFARVQQSMSAYNSGLGVQQLLAMGAPTIPAVVVSISDTGKLVNFDPVVDLVVDLVPRPSGAAERITLQTIVSKLRIPRAGDQVLLVADPARPGNYLYAGDGVTP</sequence>
<proteinExistence type="predicted"/>
<evidence type="ECO:0000313" key="2">
    <source>
        <dbReference type="Proteomes" id="UP000502665"/>
    </source>
</evidence>
<name>A0A6M4WU33_9ACTN</name>
<dbReference type="RefSeq" id="WP_171398662.1">
    <property type="nucleotide sequence ID" value="NZ_CP049838.1"/>
</dbReference>
<protein>
    <submittedName>
        <fullName evidence="1">Uncharacterized protein</fullName>
    </submittedName>
</protein>
<evidence type="ECO:0000313" key="1">
    <source>
        <dbReference type="EMBL" id="QJT03191.1"/>
    </source>
</evidence>
<organism evidence="1 2">
    <name type="scientific">Streptomyces asoensis</name>
    <dbReference type="NCBI Taxonomy" id="249586"/>
    <lineage>
        <taxon>Bacteria</taxon>
        <taxon>Bacillati</taxon>
        <taxon>Actinomycetota</taxon>
        <taxon>Actinomycetes</taxon>
        <taxon>Kitasatosporales</taxon>
        <taxon>Streptomycetaceae</taxon>
        <taxon>Streptomyces</taxon>
    </lineage>
</organism>
<dbReference type="AlphaFoldDB" id="A0A6M4WU33"/>
<keyword evidence="2" id="KW-1185">Reference proteome</keyword>